<comment type="similarity">
    <text evidence="1">Belongs to the glycosyl hydrolase 13 family.</text>
</comment>
<dbReference type="PANTHER" id="PTHR10357:SF179">
    <property type="entry name" value="NEUTRAL AND BASIC AMINO ACID TRANSPORT PROTEIN RBAT"/>
    <property type="match status" value="1"/>
</dbReference>
<dbReference type="GO" id="GO:0009313">
    <property type="term" value="P:oligosaccharide catabolic process"/>
    <property type="evidence" value="ECO:0007669"/>
    <property type="project" value="TreeGrafter"/>
</dbReference>
<evidence type="ECO:0000256" key="2">
    <source>
        <dbReference type="ARBA" id="ARBA00022801"/>
    </source>
</evidence>
<dbReference type="AlphaFoldDB" id="A0A501WZ93"/>
<dbReference type="OrthoDB" id="9805159at2"/>
<evidence type="ECO:0000256" key="1">
    <source>
        <dbReference type="ARBA" id="ARBA00008061"/>
    </source>
</evidence>
<dbReference type="InterPro" id="IPR017853">
    <property type="entry name" value="GH"/>
</dbReference>
<accession>A0A501WZ93</accession>
<evidence type="ECO:0000313" key="6">
    <source>
        <dbReference type="Proteomes" id="UP000319255"/>
    </source>
</evidence>
<dbReference type="Gene3D" id="3.90.400.10">
    <property type="entry name" value="Oligo-1,6-glucosidase, Domain 2"/>
    <property type="match status" value="1"/>
</dbReference>
<dbReference type="InterPro" id="IPR045857">
    <property type="entry name" value="O16G_dom_2"/>
</dbReference>
<evidence type="ECO:0000259" key="4">
    <source>
        <dbReference type="SMART" id="SM00642"/>
    </source>
</evidence>
<dbReference type="SMART" id="SM00642">
    <property type="entry name" value="Aamy"/>
    <property type="match status" value="1"/>
</dbReference>
<dbReference type="Pfam" id="PF00128">
    <property type="entry name" value="Alpha-amylase"/>
    <property type="match status" value="1"/>
</dbReference>
<sequence>MRDWWRGSVTYQIYPRSFQDSTGDGVGDLRGITARLPYVADLGVDAIWLSPIFTSPMADMGYDVADYTDIDPVFGTLADFDALLERAHELGLKVIIDQVLSHSSSKHPLFLESRQSRTNPKADWYVWADPKHDGSPPNNWLAIFGGGAWTWEPRRHQYYLHNFLAEQPDFNFHNPEVQDWLLGTMRFWLDRGVDGFRLDTVNFYFHDRLLRDDPADFRRKEKPAWNPYDMQYHIFSKNQPENLVFLARMRKLLDEYEARAMVGEVGESHHAIDIMGQYTSEGRLHKAYSFEMLGDTFTPAHFRGQIEDFFRGAPEGWPCWAFSNHDVVRHLTRWKKHCVSEEALAKQAGALLLTLQGSISMYQGEELGQTETDLEYYELTDPQGLNFWPENKGRDGCRTPMVWDGGNASAGFSTGRPWLPVKEPQAARHVAGQLGDPDSVLETYRALLRLRRENAALRTGGTVFFDTSDPVLAFSRGGELLCVFNLSPETVELRIEGAGPPALARGVEHGEGDKVRLHANGFAILAIDGEPLVSDA</sequence>
<protein>
    <submittedName>
        <fullName evidence="5">DUF3459 domain-containing protein</fullName>
    </submittedName>
</protein>
<dbReference type="PANTHER" id="PTHR10357">
    <property type="entry name" value="ALPHA-AMYLASE FAMILY MEMBER"/>
    <property type="match status" value="1"/>
</dbReference>
<dbReference type="Gene3D" id="3.20.20.80">
    <property type="entry name" value="Glycosidases"/>
    <property type="match status" value="2"/>
</dbReference>
<keyword evidence="3" id="KW-0326">Glycosidase</keyword>
<evidence type="ECO:0000256" key="3">
    <source>
        <dbReference type="ARBA" id="ARBA00023295"/>
    </source>
</evidence>
<proteinExistence type="inferred from homology"/>
<dbReference type="GO" id="GO:0004556">
    <property type="term" value="F:alpha-amylase activity"/>
    <property type="evidence" value="ECO:0007669"/>
    <property type="project" value="TreeGrafter"/>
</dbReference>
<gene>
    <name evidence="5" type="ORF">FJM51_09095</name>
</gene>
<name>A0A501WZ93_9RHOB</name>
<dbReference type="Gene3D" id="2.60.40.1180">
    <property type="entry name" value="Golgi alpha-mannosidase II"/>
    <property type="match status" value="1"/>
</dbReference>
<evidence type="ECO:0000313" key="5">
    <source>
        <dbReference type="EMBL" id="TPE51386.1"/>
    </source>
</evidence>
<dbReference type="FunFam" id="3.90.400.10:FF:000002">
    <property type="entry name" value="Sucrose isomerase"/>
    <property type="match status" value="1"/>
</dbReference>
<dbReference type="EMBL" id="VFRP01000007">
    <property type="protein sequence ID" value="TPE51386.1"/>
    <property type="molecule type" value="Genomic_DNA"/>
</dbReference>
<dbReference type="Proteomes" id="UP000319255">
    <property type="component" value="Unassembled WGS sequence"/>
</dbReference>
<reference evidence="5 6" key="1">
    <citation type="submission" date="2019-06" db="EMBL/GenBank/DDBJ databases">
        <title>A novel bacterium of genus Amaricoccus, isolated from marine sediment.</title>
        <authorList>
            <person name="Huang H."/>
            <person name="Mo K."/>
            <person name="Hu Y."/>
        </authorList>
    </citation>
    <scope>NUCLEOTIDE SEQUENCE [LARGE SCALE GENOMIC DNA]</scope>
    <source>
        <strain evidence="5 6">HB172011</strain>
    </source>
</reference>
<dbReference type="CDD" id="cd11330">
    <property type="entry name" value="AmyAc_OligoGlu"/>
    <property type="match status" value="1"/>
</dbReference>
<keyword evidence="6" id="KW-1185">Reference proteome</keyword>
<dbReference type="RefSeq" id="WP_140453822.1">
    <property type="nucleotide sequence ID" value="NZ_VFRP01000007.1"/>
</dbReference>
<dbReference type="InterPro" id="IPR013780">
    <property type="entry name" value="Glyco_hydro_b"/>
</dbReference>
<comment type="caution">
    <text evidence="5">The sequence shown here is derived from an EMBL/GenBank/DDBJ whole genome shotgun (WGS) entry which is preliminary data.</text>
</comment>
<organism evidence="5 6">
    <name type="scientific">Amaricoccus solimangrovi</name>
    <dbReference type="NCBI Taxonomy" id="2589815"/>
    <lineage>
        <taxon>Bacteria</taxon>
        <taxon>Pseudomonadati</taxon>
        <taxon>Pseudomonadota</taxon>
        <taxon>Alphaproteobacteria</taxon>
        <taxon>Rhodobacterales</taxon>
        <taxon>Paracoccaceae</taxon>
        <taxon>Amaricoccus</taxon>
    </lineage>
</organism>
<dbReference type="InterPro" id="IPR006047">
    <property type="entry name" value="GH13_cat_dom"/>
</dbReference>
<keyword evidence="2" id="KW-0378">Hydrolase</keyword>
<dbReference type="SUPFAM" id="SSF51445">
    <property type="entry name" value="(Trans)glycosidases"/>
    <property type="match status" value="1"/>
</dbReference>
<feature type="domain" description="Glycosyl hydrolase family 13 catalytic" evidence="4">
    <location>
        <begin position="12"/>
        <end position="398"/>
    </location>
</feature>